<feature type="transmembrane region" description="Helical" evidence="2">
    <location>
        <begin position="12"/>
        <end position="31"/>
    </location>
</feature>
<keyword evidence="2" id="KW-0472">Membrane</keyword>
<dbReference type="InterPro" id="IPR048389">
    <property type="entry name" value="YciQ-like_C"/>
</dbReference>
<dbReference type="Proteomes" id="UP000198815">
    <property type="component" value="Unassembled WGS sequence"/>
</dbReference>
<sequence>MNDGAMGTADLIAATVITAAAILGCIVTVAWKGRDARPAHIAPGPAGPPPPGHAGGGRRVVRDTAPPGVRPGQLGMLLDARAETNHLVATIIDLAVRGCLTVAHEEDGSWTLRRTDTTPPDLLVYERTLLKKLFPTVQGRRRRTTSTLQITLTKGGFTTAREALARQVGEMGFFRIPPQRARRQMRRAGAAISIGGVLIALPLIALTGELLTAVAVVLAGLAVIASAPLMPARTQLGSTIRQQAEDFRAFLAAADPELIDWRRHPRAFSEFLAWTVVFGLSPTWTRLFQRLTDEGRLTPKTPWYLPVKESFWHREGHIEALGELVSELSAAIEMADRHEEATPDDAAVQRW</sequence>
<keyword evidence="5" id="KW-1185">Reference proteome</keyword>
<dbReference type="AlphaFoldDB" id="A0A1H9QGV3"/>
<accession>A0A1H9QGV3</accession>
<organism evidence="4 5">
    <name type="scientific">Propionibacterium cyclohexanicum</name>
    <dbReference type="NCBI Taxonomy" id="64702"/>
    <lineage>
        <taxon>Bacteria</taxon>
        <taxon>Bacillati</taxon>
        <taxon>Actinomycetota</taxon>
        <taxon>Actinomycetes</taxon>
        <taxon>Propionibacteriales</taxon>
        <taxon>Propionibacteriaceae</taxon>
        <taxon>Propionibacterium</taxon>
    </lineage>
</organism>
<feature type="domain" description="Predicted membrane protein YciQ-like C-terminal" evidence="3">
    <location>
        <begin position="66"/>
        <end position="286"/>
    </location>
</feature>
<gene>
    <name evidence="4" type="ORF">SAMN05443377_103101</name>
</gene>
<reference evidence="4 5" key="1">
    <citation type="submission" date="2016-10" db="EMBL/GenBank/DDBJ databases">
        <authorList>
            <person name="de Groot N.N."/>
        </authorList>
    </citation>
    <scope>NUCLEOTIDE SEQUENCE [LARGE SCALE GENOMIC DNA]</scope>
    <source>
        <strain evidence="4 5">DSM 16859</strain>
    </source>
</reference>
<feature type="transmembrane region" description="Helical" evidence="2">
    <location>
        <begin position="211"/>
        <end position="232"/>
    </location>
</feature>
<evidence type="ECO:0000256" key="2">
    <source>
        <dbReference type="SAM" id="Phobius"/>
    </source>
</evidence>
<keyword evidence="2" id="KW-1133">Transmembrane helix</keyword>
<feature type="region of interest" description="Disordered" evidence="1">
    <location>
        <begin position="40"/>
        <end position="68"/>
    </location>
</feature>
<name>A0A1H9QGV3_9ACTN</name>
<proteinExistence type="predicted"/>
<evidence type="ECO:0000259" key="3">
    <source>
        <dbReference type="Pfam" id="PF20990"/>
    </source>
</evidence>
<evidence type="ECO:0000313" key="5">
    <source>
        <dbReference type="Proteomes" id="UP000198815"/>
    </source>
</evidence>
<keyword evidence="2" id="KW-0812">Transmembrane</keyword>
<dbReference type="STRING" id="64702.SAMN05443377_103101"/>
<feature type="transmembrane region" description="Helical" evidence="2">
    <location>
        <begin position="188"/>
        <end position="205"/>
    </location>
</feature>
<evidence type="ECO:0000256" key="1">
    <source>
        <dbReference type="SAM" id="MobiDB-lite"/>
    </source>
</evidence>
<dbReference type="EMBL" id="FOGZ01000003">
    <property type="protein sequence ID" value="SER59658.1"/>
    <property type="molecule type" value="Genomic_DNA"/>
</dbReference>
<dbReference type="Pfam" id="PF20990">
    <property type="entry name" value="DUF2207_C"/>
    <property type="match status" value="1"/>
</dbReference>
<protein>
    <submittedName>
        <fullName evidence="4">Predicted membrane protein</fullName>
    </submittedName>
</protein>
<evidence type="ECO:0000313" key="4">
    <source>
        <dbReference type="EMBL" id="SER59658.1"/>
    </source>
</evidence>